<keyword evidence="1" id="KW-1133">Transmembrane helix</keyword>
<dbReference type="RefSeq" id="WP_046405388.1">
    <property type="nucleotide sequence ID" value="NZ_JABWDG010000013.1"/>
</dbReference>
<name>A0A413I9N4_9BACT</name>
<evidence type="ECO:0000313" key="4">
    <source>
        <dbReference type="Proteomes" id="UP000284434"/>
    </source>
</evidence>
<evidence type="ECO:0000313" key="2">
    <source>
        <dbReference type="EMBL" id="MCG4960433.1"/>
    </source>
</evidence>
<protein>
    <submittedName>
        <fullName evidence="3">Uncharacterized protein</fullName>
    </submittedName>
</protein>
<reference evidence="2" key="2">
    <citation type="submission" date="2022-01" db="EMBL/GenBank/DDBJ databases">
        <title>Collection of gut derived symbiotic bacterial strains cultured from healthy donors.</title>
        <authorList>
            <person name="Lin H."/>
            <person name="Kohout C."/>
            <person name="Waligurski E."/>
            <person name="Pamer E.G."/>
        </authorList>
    </citation>
    <scope>NUCLEOTIDE SEQUENCE</scope>
    <source>
        <strain evidence="2">DFI.1.149</strain>
    </source>
</reference>
<reference evidence="3 4" key="1">
    <citation type="submission" date="2018-08" db="EMBL/GenBank/DDBJ databases">
        <title>A genome reference for cultivated species of the human gut microbiota.</title>
        <authorList>
            <person name="Zou Y."/>
            <person name="Xue W."/>
            <person name="Luo G."/>
        </authorList>
    </citation>
    <scope>NUCLEOTIDE SEQUENCE [LARGE SCALE GENOMIC DNA]</scope>
    <source>
        <strain evidence="3 4">OF03-11</strain>
    </source>
</reference>
<dbReference type="AlphaFoldDB" id="A0A413I9N4"/>
<dbReference type="Proteomes" id="UP000284434">
    <property type="component" value="Unassembled WGS sequence"/>
</dbReference>
<evidence type="ECO:0000256" key="1">
    <source>
        <dbReference type="SAM" id="Phobius"/>
    </source>
</evidence>
<gene>
    <name evidence="3" type="ORF">DXA53_13170</name>
    <name evidence="2" type="ORF">L0P03_11330</name>
</gene>
<keyword evidence="1" id="KW-0472">Membrane</keyword>
<proteinExistence type="predicted"/>
<sequence>MKVAGIVLIVWGGLAVLAAILQVMRGFEANFAGLSLIVLGTFLISRAKKKQEEKKERNKWLNN</sequence>
<evidence type="ECO:0000313" key="3">
    <source>
        <dbReference type="EMBL" id="RGY05163.1"/>
    </source>
</evidence>
<feature type="transmembrane region" description="Helical" evidence="1">
    <location>
        <begin position="28"/>
        <end position="47"/>
    </location>
</feature>
<organism evidence="3 4">
    <name type="scientific">Odoribacter splanchnicus</name>
    <dbReference type="NCBI Taxonomy" id="28118"/>
    <lineage>
        <taxon>Bacteria</taxon>
        <taxon>Pseudomonadati</taxon>
        <taxon>Bacteroidota</taxon>
        <taxon>Bacteroidia</taxon>
        <taxon>Bacteroidales</taxon>
        <taxon>Odoribacteraceae</taxon>
        <taxon>Odoribacter</taxon>
    </lineage>
</organism>
<dbReference type="EMBL" id="QSCO01000019">
    <property type="protein sequence ID" value="RGY05163.1"/>
    <property type="molecule type" value="Genomic_DNA"/>
</dbReference>
<accession>A0A413I9N4</accession>
<keyword evidence="1" id="KW-0812">Transmembrane</keyword>
<dbReference type="Proteomes" id="UP001199750">
    <property type="component" value="Unassembled WGS sequence"/>
</dbReference>
<dbReference type="EMBL" id="JAKNDN010000020">
    <property type="protein sequence ID" value="MCG4960433.1"/>
    <property type="molecule type" value="Genomic_DNA"/>
</dbReference>
<comment type="caution">
    <text evidence="3">The sequence shown here is derived from an EMBL/GenBank/DDBJ whole genome shotgun (WGS) entry which is preliminary data.</text>
</comment>